<evidence type="ECO:0000256" key="6">
    <source>
        <dbReference type="SAM" id="SignalP"/>
    </source>
</evidence>
<evidence type="ECO:0000259" key="7">
    <source>
        <dbReference type="Pfam" id="PF00061"/>
    </source>
</evidence>
<evidence type="ECO:0000256" key="5">
    <source>
        <dbReference type="SAM" id="MobiDB-lite"/>
    </source>
</evidence>
<dbReference type="Pfam" id="PF00061">
    <property type="entry name" value="Lipocalin"/>
    <property type="match status" value="1"/>
</dbReference>
<dbReference type="InterPro" id="IPR000566">
    <property type="entry name" value="Lipocln_cytosolic_FA-bd_dom"/>
</dbReference>
<evidence type="ECO:0000256" key="1">
    <source>
        <dbReference type="ARBA" id="ARBA00004613"/>
    </source>
</evidence>
<dbReference type="GO" id="GO:0005576">
    <property type="term" value="C:extracellular region"/>
    <property type="evidence" value="ECO:0007669"/>
    <property type="project" value="UniProtKB-SubCell"/>
</dbReference>
<evidence type="ECO:0000256" key="4">
    <source>
        <dbReference type="ARBA" id="ARBA00022729"/>
    </source>
</evidence>
<feature type="domain" description="Lipocalin/cytosolic fatty-acid binding" evidence="7">
    <location>
        <begin position="32"/>
        <end position="135"/>
    </location>
</feature>
<feature type="compositionally biased region" description="Basic residues" evidence="5">
    <location>
        <begin position="139"/>
        <end position="148"/>
    </location>
</feature>
<proteinExistence type="inferred from homology"/>
<organism evidence="8 9">
    <name type="scientific">Daubentonia madagascariensis</name>
    <name type="common">Aye-aye</name>
    <name type="synonym">Sciurus madagascariensis</name>
    <dbReference type="NCBI Taxonomy" id="31869"/>
    <lineage>
        <taxon>Eukaryota</taxon>
        <taxon>Metazoa</taxon>
        <taxon>Chordata</taxon>
        <taxon>Craniata</taxon>
        <taxon>Vertebrata</taxon>
        <taxon>Euteleostomi</taxon>
        <taxon>Mammalia</taxon>
        <taxon>Eutheria</taxon>
        <taxon>Euarchontoglires</taxon>
        <taxon>Primates</taxon>
        <taxon>Strepsirrhini</taxon>
        <taxon>Chiromyiformes</taxon>
        <taxon>Daubentoniidae</taxon>
        <taxon>Daubentonia</taxon>
    </lineage>
</organism>
<dbReference type="InterPro" id="IPR002450">
    <property type="entry name" value="von_Ebner_gland"/>
</dbReference>
<protein>
    <submittedName>
        <fullName evidence="8">Lipocalin-1 isoform 2</fullName>
    </submittedName>
</protein>
<feature type="region of interest" description="Disordered" evidence="5">
    <location>
        <begin position="139"/>
        <end position="176"/>
    </location>
</feature>
<dbReference type="PRINTS" id="PR01175">
    <property type="entry name" value="VNEBNERGLAND"/>
</dbReference>
<feature type="non-terminal residue" evidence="8">
    <location>
        <position position="176"/>
    </location>
</feature>
<keyword evidence="9" id="KW-1185">Reference proteome</keyword>
<accession>A0ABD2EU47</accession>
<gene>
    <name evidence="8" type="ORF">WCI35_010993</name>
</gene>
<feature type="signal peptide" evidence="6">
    <location>
        <begin position="1"/>
        <end position="18"/>
    </location>
</feature>
<evidence type="ECO:0000256" key="2">
    <source>
        <dbReference type="ARBA" id="ARBA00006889"/>
    </source>
</evidence>
<dbReference type="EMBL" id="JBFSEQ010000003">
    <property type="protein sequence ID" value="KAL2782254.1"/>
    <property type="molecule type" value="Genomic_DNA"/>
</dbReference>
<dbReference type="SUPFAM" id="SSF50814">
    <property type="entry name" value="Lipocalins"/>
    <property type="match status" value="1"/>
</dbReference>
<keyword evidence="4 6" id="KW-0732">Signal</keyword>
<evidence type="ECO:0000313" key="9">
    <source>
        <dbReference type="Proteomes" id="UP001610411"/>
    </source>
</evidence>
<reference evidence="8 9" key="1">
    <citation type="journal article" date="2024" name="G3 (Bethesda)">
        <title>A hybrid genome assembly of the endangered aye-aye (Daubentonia madagascariensis).</title>
        <authorList>
            <person name="Versoza C.J."/>
            <person name="Pfeifer S.P."/>
        </authorList>
    </citation>
    <scope>NUCLEOTIDE SEQUENCE [LARGE SCALE GENOMIC DNA]</scope>
    <source>
        <strain evidence="8">6821</strain>
    </source>
</reference>
<dbReference type="InterPro" id="IPR002345">
    <property type="entry name" value="Lipocalin"/>
</dbReference>
<dbReference type="AlphaFoldDB" id="A0ABD2EU47"/>
<dbReference type="PANTHER" id="PTHR11430">
    <property type="entry name" value="LIPOCALIN"/>
    <property type="match status" value="1"/>
</dbReference>
<dbReference type="Proteomes" id="UP001610411">
    <property type="component" value="Unassembled WGS sequence"/>
</dbReference>
<sequence>MKTLFLAISLGLIAALQAQDPLVSDEESEDVSGKWYVKAMTADKEIPGKKLESVTPLTLTPLEGGNLEATVTMLVNGQCQEIKVVLEKTDEPGKYTAYGGKRVVYIISSSVKGHYILYCQGELHGMQIRMAKLVETPRTTRKPWRTLRRSQEPEDSTRSTCSSPSKAKPVLQEATR</sequence>
<evidence type="ECO:0000256" key="3">
    <source>
        <dbReference type="ARBA" id="ARBA00022525"/>
    </source>
</evidence>
<dbReference type="CDD" id="cd19414">
    <property type="entry name" value="lipocalin_1_3_4_13-like"/>
    <property type="match status" value="1"/>
</dbReference>
<keyword evidence="3" id="KW-0964">Secreted</keyword>
<comment type="similarity">
    <text evidence="2">Belongs to the calycin superfamily. Lipocalin family.</text>
</comment>
<dbReference type="Gene3D" id="2.40.128.20">
    <property type="match status" value="1"/>
</dbReference>
<name>A0ABD2EU47_DAUMA</name>
<evidence type="ECO:0000313" key="8">
    <source>
        <dbReference type="EMBL" id="KAL2782254.1"/>
    </source>
</evidence>
<dbReference type="PANTHER" id="PTHR11430:SF124">
    <property type="entry name" value="LIPOCALIN 1-LIKE PROTEIN 1-RELATED"/>
    <property type="match status" value="1"/>
</dbReference>
<feature type="chain" id="PRO_5044850574" evidence="6">
    <location>
        <begin position="19"/>
        <end position="176"/>
    </location>
</feature>
<dbReference type="InterPro" id="IPR012674">
    <property type="entry name" value="Calycin"/>
</dbReference>
<comment type="subcellular location">
    <subcellularLocation>
        <location evidence="1">Secreted</location>
    </subcellularLocation>
</comment>
<comment type="caution">
    <text evidence="8">The sequence shown here is derived from an EMBL/GenBank/DDBJ whole genome shotgun (WGS) entry which is preliminary data.</text>
</comment>